<evidence type="ECO:0000259" key="5">
    <source>
        <dbReference type="PROSITE" id="PS50977"/>
    </source>
</evidence>
<protein>
    <submittedName>
        <fullName evidence="6">TetR/AcrR family transcriptional regulator</fullName>
    </submittedName>
</protein>
<dbReference type="PANTHER" id="PTHR30055:SF234">
    <property type="entry name" value="HTH-TYPE TRANSCRIPTIONAL REGULATOR BETI"/>
    <property type="match status" value="1"/>
</dbReference>
<dbReference type="Proteomes" id="UP001596548">
    <property type="component" value="Unassembled WGS sequence"/>
</dbReference>
<dbReference type="PANTHER" id="PTHR30055">
    <property type="entry name" value="HTH-TYPE TRANSCRIPTIONAL REGULATOR RUTR"/>
    <property type="match status" value="1"/>
</dbReference>
<sequence length="207" mass="22395">MENRRRRVPALAPEERRQALIAATIPLLHEHGLDVSTRQIAAAAGVAEGTIFGVFESKNSLVVCSVIQALDPQATLDGLAAIDRSLPLRERMSRAAELIHARMAENAQLLTAARKLILAGQSDPHTGGRMASSRERLRDALIAVIEPDAALLRRPPHAVAQMLLLVCGANTYGPFGDPDNFRGAELVSLLLDGFLIRENEEDTRGAQ</sequence>
<gene>
    <name evidence="6" type="ORF">ACFQS1_15595</name>
</gene>
<keyword evidence="3" id="KW-0804">Transcription</keyword>
<dbReference type="InterPro" id="IPR001647">
    <property type="entry name" value="HTH_TetR"/>
</dbReference>
<dbReference type="RefSeq" id="WP_378968482.1">
    <property type="nucleotide sequence ID" value="NZ_JBHTBJ010000009.1"/>
</dbReference>
<comment type="caution">
    <text evidence="6">The sequence shown here is derived from an EMBL/GenBank/DDBJ whole genome shotgun (WGS) entry which is preliminary data.</text>
</comment>
<keyword evidence="2 4" id="KW-0238">DNA-binding</keyword>
<evidence type="ECO:0000256" key="2">
    <source>
        <dbReference type="ARBA" id="ARBA00023125"/>
    </source>
</evidence>
<dbReference type="PRINTS" id="PR00455">
    <property type="entry name" value="HTHTETR"/>
</dbReference>
<keyword evidence="7" id="KW-1185">Reference proteome</keyword>
<dbReference type="PROSITE" id="PS50977">
    <property type="entry name" value="HTH_TETR_2"/>
    <property type="match status" value="1"/>
</dbReference>
<dbReference type="InterPro" id="IPR009057">
    <property type="entry name" value="Homeodomain-like_sf"/>
</dbReference>
<dbReference type="InterPro" id="IPR050109">
    <property type="entry name" value="HTH-type_TetR-like_transc_reg"/>
</dbReference>
<accession>A0ABW2HQD1</accession>
<keyword evidence="1" id="KW-0805">Transcription regulation</keyword>
<name>A0ABW2HQD1_9ACTN</name>
<evidence type="ECO:0000313" key="6">
    <source>
        <dbReference type="EMBL" id="MFC7275412.1"/>
    </source>
</evidence>
<evidence type="ECO:0000256" key="1">
    <source>
        <dbReference type="ARBA" id="ARBA00023015"/>
    </source>
</evidence>
<evidence type="ECO:0000313" key="7">
    <source>
        <dbReference type="Proteomes" id="UP001596548"/>
    </source>
</evidence>
<dbReference type="EMBL" id="JBHTBJ010000009">
    <property type="protein sequence ID" value="MFC7275412.1"/>
    <property type="molecule type" value="Genomic_DNA"/>
</dbReference>
<feature type="domain" description="HTH tetR-type" evidence="5">
    <location>
        <begin position="14"/>
        <end position="73"/>
    </location>
</feature>
<feature type="DNA-binding region" description="H-T-H motif" evidence="4">
    <location>
        <begin position="36"/>
        <end position="55"/>
    </location>
</feature>
<proteinExistence type="predicted"/>
<dbReference type="Gene3D" id="1.10.357.10">
    <property type="entry name" value="Tetracycline Repressor, domain 2"/>
    <property type="match status" value="1"/>
</dbReference>
<organism evidence="6 7">
    <name type="scientific">Paractinoplanes rhizophilus</name>
    <dbReference type="NCBI Taxonomy" id="1416877"/>
    <lineage>
        <taxon>Bacteria</taxon>
        <taxon>Bacillati</taxon>
        <taxon>Actinomycetota</taxon>
        <taxon>Actinomycetes</taxon>
        <taxon>Micromonosporales</taxon>
        <taxon>Micromonosporaceae</taxon>
        <taxon>Paractinoplanes</taxon>
    </lineage>
</organism>
<reference evidence="7" key="1">
    <citation type="journal article" date="2019" name="Int. J. Syst. Evol. Microbiol.">
        <title>The Global Catalogue of Microorganisms (GCM) 10K type strain sequencing project: providing services to taxonomists for standard genome sequencing and annotation.</title>
        <authorList>
            <consortium name="The Broad Institute Genomics Platform"/>
            <consortium name="The Broad Institute Genome Sequencing Center for Infectious Disease"/>
            <person name="Wu L."/>
            <person name="Ma J."/>
        </authorList>
    </citation>
    <scope>NUCLEOTIDE SEQUENCE [LARGE SCALE GENOMIC DNA]</scope>
    <source>
        <strain evidence="7">XZYJT-10</strain>
    </source>
</reference>
<evidence type="ECO:0000256" key="3">
    <source>
        <dbReference type="ARBA" id="ARBA00023163"/>
    </source>
</evidence>
<evidence type="ECO:0000256" key="4">
    <source>
        <dbReference type="PROSITE-ProRule" id="PRU00335"/>
    </source>
</evidence>
<dbReference type="Pfam" id="PF00440">
    <property type="entry name" value="TetR_N"/>
    <property type="match status" value="1"/>
</dbReference>
<dbReference type="SUPFAM" id="SSF46689">
    <property type="entry name" value="Homeodomain-like"/>
    <property type="match status" value="1"/>
</dbReference>